<dbReference type="Pfam" id="PF00550">
    <property type="entry name" value="PP-binding"/>
    <property type="match status" value="2"/>
</dbReference>
<dbReference type="InterPro" id="IPR020845">
    <property type="entry name" value="AMP-binding_CS"/>
</dbReference>
<dbReference type="InterPro" id="IPR045851">
    <property type="entry name" value="AMP-bd_C_sf"/>
</dbReference>
<dbReference type="PANTHER" id="PTHR45527:SF1">
    <property type="entry name" value="FATTY ACID SYNTHASE"/>
    <property type="match status" value="1"/>
</dbReference>
<dbReference type="Gene3D" id="3.40.50.980">
    <property type="match status" value="4"/>
</dbReference>
<gene>
    <name evidence="6" type="ORF">ACFP1K_04835</name>
</gene>
<dbReference type="Gene3D" id="2.30.38.10">
    <property type="entry name" value="Luciferase, Domain 3"/>
    <property type="match status" value="2"/>
</dbReference>
<dbReference type="InterPro" id="IPR000873">
    <property type="entry name" value="AMP-dep_synth/lig_dom"/>
</dbReference>
<organism evidence="6 7">
    <name type="scientific">Sphaerisporangium aureirubrum</name>
    <dbReference type="NCBI Taxonomy" id="1544736"/>
    <lineage>
        <taxon>Bacteria</taxon>
        <taxon>Bacillati</taxon>
        <taxon>Actinomycetota</taxon>
        <taxon>Actinomycetes</taxon>
        <taxon>Streptosporangiales</taxon>
        <taxon>Streptosporangiaceae</taxon>
        <taxon>Sphaerisporangium</taxon>
    </lineage>
</organism>
<keyword evidence="7" id="KW-1185">Reference proteome</keyword>
<dbReference type="InterPro" id="IPR020459">
    <property type="entry name" value="AMP-binding"/>
</dbReference>
<evidence type="ECO:0000256" key="1">
    <source>
        <dbReference type="ARBA" id="ARBA00001957"/>
    </source>
</evidence>
<dbReference type="InterPro" id="IPR009081">
    <property type="entry name" value="PP-bd_ACP"/>
</dbReference>
<feature type="compositionally biased region" description="Basic and acidic residues" evidence="4">
    <location>
        <begin position="2017"/>
        <end position="2036"/>
    </location>
</feature>
<dbReference type="PROSITE" id="PS00455">
    <property type="entry name" value="AMP_BINDING"/>
    <property type="match status" value="1"/>
</dbReference>
<dbReference type="PRINTS" id="PR00154">
    <property type="entry name" value="AMPBINDING"/>
</dbReference>
<feature type="domain" description="Carrier" evidence="5">
    <location>
        <begin position="989"/>
        <end position="1063"/>
    </location>
</feature>
<dbReference type="RefSeq" id="WP_380747263.1">
    <property type="nucleotide sequence ID" value="NZ_JBHSRF010000004.1"/>
</dbReference>
<feature type="compositionally biased region" description="Basic and acidic residues" evidence="4">
    <location>
        <begin position="972"/>
        <end position="984"/>
    </location>
</feature>
<dbReference type="Pfam" id="PF00668">
    <property type="entry name" value="Condensation"/>
    <property type="match status" value="3"/>
</dbReference>
<proteinExistence type="predicted"/>
<dbReference type="EMBL" id="JBHSRF010000004">
    <property type="protein sequence ID" value="MFC6080471.1"/>
    <property type="molecule type" value="Genomic_DNA"/>
</dbReference>
<evidence type="ECO:0000256" key="3">
    <source>
        <dbReference type="ARBA" id="ARBA00022553"/>
    </source>
</evidence>
<feature type="region of interest" description="Disordered" evidence="4">
    <location>
        <begin position="972"/>
        <end position="992"/>
    </location>
</feature>
<dbReference type="Gene3D" id="1.10.1200.10">
    <property type="entry name" value="ACP-like"/>
    <property type="match status" value="2"/>
</dbReference>
<dbReference type="Gene3D" id="3.30.559.10">
    <property type="entry name" value="Chloramphenicol acetyltransferase-like domain"/>
    <property type="match status" value="3"/>
</dbReference>
<dbReference type="Proteomes" id="UP001596137">
    <property type="component" value="Unassembled WGS sequence"/>
</dbReference>
<evidence type="ECO:0000259" key="5">
    <source>
        <dbReference type="PROSITE" id="PS50075"/>
    </source>
</evidence>
<dbReference type="InterPro" id="IPR001242">
    <property type="entry name" value="Condensation_dom"/>
</dbReference>
<comment type="caution">
    <text evidence="6">The sequence shown here is derived from an EMBL/GenBank/DDBJ whole genome shotgun (WGS) entry which is preliminary data.</text>
</comment>
<reference evidence="7" key="1">
    <citation type="journal article" date="2019" name="Int. J. Syst. Evol. Microbiol.">
        <title>The Global Catalogue of Microorganisms (GCM) 10K type strain sequencing project: providing services to taxonomists for standard genome sequencing and annotation.</title>
        <authorList>
            <consortium name="The Broad Institute Genomics Platform"/>
            <consortium name="The Broad Institute Genome Sequencing Center for Infectious Disease"/>
            <person name="Wu L."/>
            <person name="Ma J."/>
        </authorList>
    </citation>
    <scope>NUCLEOTIDE SEQUENCE [LARGE SCALE GENOMIC DNA]</scope>
    <source>
        <strain evidence="7">JCM 30346</strain>
    </source>
</reference>
<dbReference type="Gene3D" id="3.30.300.30">
    <property type="match status" value="2"/>
</dbReference>
<dbReference type="PANTHER" id="PTHR45527">
    <property type="entry name" value="NONRIBOSOMAL PEPTIDE SYNTHETASE"/>
    <property type="match status" value="1"/>
</dbReference>
<dbReference type="SUPFAM" id="SSF47336">
    <property type="entry name" value="ACP-like"/>
    <property type="match status" value="2"/>
</dbReference>
<evidence type="ECO:0000313" key="7">
    <source>
        <dbReference type="Proteomes" id="UP001596137"/>
    </source>
</evidence>
<keyword evidence="3" id="KW-0597">Phosphoprotein</keyword>
<evidence type="ECO:0000256" key="2">
    <source>
        <dbReference type="ARBA" id="ARBA00022450"/>
    </source>
</evidence>
<accession>A0ABW1NBN7</accession>
<dbReference type="InterPro" id="IPR036736">
    <property type="entry name" value="ACP-like_sf"/>
</dbReference>
<dbReference type="InterPro" id="IPR006162">
    <property type="entry name" value="Ppantetheine_attach_site"/>
</dbReference>
<dbReference type="PROSITE" id="PS00012">
    <property type="entry name" value="PHOSPHOPANTETHEINE"/>
    <property type="match status" value="2"/>
</dbReference>
<dbReference type="CDD" id="cd05930">
    <property type="entry name" value="A_NRPS"/>
    <property type="match status" value="2"/>
</dbReference>
<dbReference type="InterPro" id="IPR023213">
    <property type="entry name" value="CAT-like_dom_sf"/>
</dbReference>
<dbReference type="InterPro" id="IPR010071">
    <property type="entry name" value="AA_adenyl_dom"/>
</dbReference>
<dbReference type="Gene3D" id="3.30.559.30">
    <property type="entry name" value="Nonribosomal peptide synthetase, condensation domain"/>
    <property type="match status" value="3"/>
</dbReference>
<protein>
    <submittedName>
        <fullName evidence="6">Amino acid adenylation domain-containing protein</fullName>
    </submittedName>
</protein>
<dbReference type="CDD" id="cd19531">
    <property type="entry name" value="LCL_NRPS-like"/>
    <property type="match status" value="1"/>
</dbReference>
<feature type="region of interest" description="Disordered" evidence="4">
    <location>
        <begin position="2015"/>
        <end position="2041"/>
    </location>
</feature>
<dbReference type="SUPFAM" id="SSF56801">
    <property type="entry name" value="Acetyl-CoA synthetase-like"/>
    <property type="match status" value="2"/>
</dbReference>
<dbReference type="SUPFAM" id="SSF52777">
    <property type="entry name" value="CoA-dependent acyltransferases"/>
    <property type="match status" value="6"/>
</dbReference>
<name>A0ABW1NBN7_9ACTN</name>
<keyword evidence="2" id="KW-0596">Phosphopantetheine</keyword>
<evidence type="ECO:0000256" key="4">
    <source>
        <dbReference type="SAM" id="MobiDB-lite"/>
    </source>
</evidence>
<dbReference type="NCBIfam" id="TIGR01733">
    <property type="entry name" value="AA-adenyl-dom"/>
    <property type="match status" value="2"/>
</dbReference>
<evidence type="ECO:0000313" key="6">
    <source>
        <dbReference type="EMBL" id="MFC6080471.1"/>
    </source>
</evidence>
<sequence length="2530" mass="270859">MTNTDVLREELIQARLAGRARGRDAGRERLADRSGPLPLSFGQQGIWFLSRLHPDSPEYLVPFALRMRGPLDAGALRTALARLVARHEVLRTRYELSGGEPVQVIDEPPAPALPVVDVADPEQALREDAYRPIDIEREHPLRARLLRLGPRDHVLSLVLHHIACDFRSLGIIVDELGALYREQATGEPSGLPEPGAQYADYAVRQRDRVSGAVLDRRLRHWRETLDALVPTDLPTDHARPAARTWDGAEAGFHLPAELAGRLSEVAAASDTTLFVLLLTCFQALLARYTGVNDVVVGSAVAARTRAAEQRMIGYLQNTLVLRARWTGDPTMAELVGRGTETMLGALDNQEIPLHLLVDAAGHDRSLSRAPLFQVMFDLVEGTAPPVEMPGLTCEPVEVGGGTAKFDLTLQLAENADGSLLGGLSYATALFDRPAAERMVDHYRRLVEAVAGDPRTRLSAIDILGPGGRHTLLAAGDGGPGLPPQGTVSEMVAHHAVRTPDAAAVRFLGDDARPGTSYAELDAQANRVARHLLELGAGPESVVGVCLDRGAALLPALLGVWRAGAAYVPLDPDHPGERLAQVLDDAGAELLVTQDSLADRAAAAHRGRTVLLDRDAALIAAHSAEALDRPTDPDALAYVIYTSGSTGRPNGVLVSHRNLASYLAWASATYVTGDGNGAPLFSSPAFDLVVTTLYVPLLAGRPVHVVPAEVGPGRLGEVLARNAPYDFVKLTPGHLDLLTAQLTPARAATLTGVLVVGGEGFPTGLAARWPHTRVINEYGPTETTVADALYEARGGESGDLLPIGRPAPGTTAYVLDADLGLLPAGAVGELHVGGDQVARGYRGKPGLTADRFRPDPYGTPGARLYRTGDACRVLPDGDLRFLGRADEQLKIRGYRVEPAEIDAATTRHPSVAAAVTLMKDGLLTCYFVPAGRTPDTGELQRFLGETLPAYMVPAVFVPLETIPLTANGKVDRRALPAPRRDEPSVEGRTAPAAGPQEQLAAVWRSVLRLSEVGADDSFFDIGGDSLHAVALVGALRECGLDIAVQDVFEHPTIAELAELVAARPQEAAPAAGVRPFELLDPRDAARVPPDAEDAYPLSMVQAGMVYEMVAADGANHYHNTTTYRIRDGRPFSVEAMRAAAEIVVGRHEVLRTSLHPSGYGEPLQIVHRDARLQVDVSDLRGLGDDEQERRVLAFMAEERRTLFDLERPSLLRMRAHVRRDDQWTLTITECHPILEGWSYNLLFMELLTCYDALREGREPAPEQMPAVRYADFVAAERAALASEADRAYWRDLVADAEKFELPPAWADPSAPDGEQYKIQVRFDDLIDGLTAAAQQAKVPLKSVMHLAHLKVMSMITPQREFFTGLVCDARPEVAGAERVLGMFLNTVPFRFRPGAGTWRRAAADVFAEETRLWPHRRFPVPAMQREFSGGRRLIDVMFNFLDFREVDTDLVDVFGTVDDSPNDFPLSVTAFRLGIVDLTVHARAVSRERGEMLAAAYRTVLEAIAADPDGDALASYLPAPLEVEHTERPVPEAPPVHEILAGHAGTAPDRAAVVHDGGTVTYAELDAGANRLAHHLRALGAGPGTVVGVCLDAGPAAITAVLGVLKAGAAYLPLDPSNPGTRLCHCLADSGALLLITERAVPCEVPARPVNPTRDRDQIAARPDTPPPVRTDPDDLAYVIYTSGSTGRPKGVMVTHRGLGAYLAWAAARYGPPAGHGAPLLGSIAFDLSVTNLLLPLFLGRDVEVLPHGEEVEFLAGRLRAGTDYTVVKATPSHLDLLRGALEAGGDASGAVGAAITLVVGGEELREDTVAAWRRIAPAARIVNEYGPTETVVGCVVHEARGEGTGAVPIGRPIAGATVRLLDAFMRPVPEGVAGEIFIGGLGVARGYMNRPALTARSFVPDPYGPPGSRLYRSGDLGVLGPEGELEFLGRIDDQVKIRGYRIELGEIEARLRAHPAVRDAVVATRPGPRGAPRLVAYVAGDAGPDELAGFLRADLPAYMIPQAYVRLDALPVSPSGKADRRRLPEPEGHPDGDRPPYAEPVTGPERVLAEVWAATLGLERAGADDDFFDLGGDSILVMRAVTAARAAGVAVTPRLVTRHRTVRAVAAASREAGAAPARHDVASGPLPPTPILLAFAGEAADLTEYTQVAHLVVDPPPDPAPLEQALRDVVSHHDALRVRRRDGGYSIAPDEPEVPLDVVDLPAGADAMRDLIRRPTGSGPAVHATLFTSGDGPAQLAIAAHRLAVDGVSWQFLLDDLATAYRRREEGLPADLPPKTTSFRTWAHRLAEHARSTPVRGQLGYWLTRGPHTPVAPDLPDGDNTPAGIETLSARVDLARPPAGLRDALLAALLLTVTRVTGSDRLLVELEEHGRRDVFPDLDVSRTAGWFTTLHPVELRLAPDQDATLAAVSAALCAVPDGGLGHGLLRHLGDDADARALAALPEPQIRFNYTGWSPPEEAGARFARAPGGPSPARPVSGVRSREFEIDASLHDGVLEAVWAYPSRRYARATVRALAESHLADLTTLLKGKTT</sequence>
<dbReference type="Pfam" id="PF00501">
    <property type="entry name" value="AMP-binding"/>
    <property type="match status" value="2"/>
</dbReference>
<dbReference type="Pfam" id="PF13193">
    <property type="entry name" value="AMP-binding_C"/>
    <property type="match status" value="1"/>
</dbReference>
<dbReference type="SMART" id="SM00823">
    <property type="entry name" value="PKS_PP"/>
    <property type="match status" value="2"/>
</dbReference>
<feature type="region of interest" description="Disordered" evidence="4">
    <location>
        <begin position="1646"/>
        <end position="1667"/>
    </location>
</feature>
<feature type="domain" description="Carrier" evidence="5">
    <location>
        <begin position="2039"/>
        <end position="2113"/>
    </location>
</feature>
<dbReference type="InterPro" id="IPR020806">
    <property type="entry name" value="PKS_PP-bd"/>
</dbReference>
<dbReference type="PROSITE" id="PS50075">
    <property type="entry name" value="CARRIER"/>
    <property type="match status" value="2"/>
</dbReference>
<comment type="cofactor">
    <cofactor evidence="1">
        <name>pantetheine 4'-phosphate</name>
        <dbReference type="ChEBI" id="CHEBI:47942"/>
    </cofactor>
</comment>
<dbReference type="InterPro" id="IPR025110">
    <property type="entry name" value="AMP-bd_C"/>
</dbReference>